<dbReference type="OrthoDB" id="1458325at2759"/>
<organism evidence="1 2">
    <name type="scientific">Mucuna pruriens</name>
    <name type="common">Velvet bean</name>
    <name type="synonym">Dolichos pruriens</name>
    <dbReference type="NCBI Taxonomy" id="157652"/>
    <lineage>
        <taxon>Eukaryota</taxon>
        <taxon>Viridiplantae</taxon>
        <taxon>Streptophyta</taxon>
        <taxon>Embryophyta</taxon>
        <taxon>Tracheophyta</taxon>
        <taxon>Spermatophyta</taxon>
        <taxon>Magnoliopsida</taxon>
        <taxon>eudicotyledons</taxon>
        <taxon>Gunneridae</taxon>
        <taxon>Pentapetalae</taxon>
        <taxon>rosids</taxon>
        <taxon>fabids</taxon>
        <taxon>Fabales</taxon>
        <taxon>Fabaceae</taxon>
        <taxon>Papilionoideae</taxon>
        <taxon>50 kb inversion clade</taxon>
        <taxon>NPAAA clade</taxon>
        <taxon>indigoferoid/millettioid clade</taxon>
        <taxon>Phaseoleae</taxon>
        <taxon>Mucuna</taxon>
    </lineage>
</organism>
<feature type="non-terminal residue" evidence="1">
    <location>
        <position position="1"/>
    </location>
</feature>
<gene>
    <name evidence="1" type="ORF">CR513_17884</name>
</gene>
<protein>
    <submittedName>
        <fullName evidence="1">Uncharacterized protein</fullName>
    </submittedName>
</protein>
<sequence length="148" mass="17099">MHWHLSHSTTKKFKATQVGEFIQIRGQLLQITTTVQLQYLQVVYERSKQQRCLRFPTKSGTSLRPEQPNKDKTRIISPSSCGKSHMLLVNTLSHFEIDEFVYRRLPIVFKARGNPLHFLTIFIPISFSSAFNSGLSSWNACLRNTCQQ</sequence>
<dbReference type="EMBL" id="QJKJ01003303">
    <property type="protein sequence ID" value="RDX99106.1"/>
    <property type="molecule type" value="Genomic_DNA"/>
</dbReference>
<dbReference type="AlphaFoldDB" id="A0A371H8S1"/>
<dbReference type="Proteomes" id="UP000257109">
    <property type="component" value="Unassembled WGS sequence"/>
</dbReference>
<accession>A0A371H8S1</accession>
<reference evidence="1" key="1">
    <citation type="submission" date="2018-05" db="EMBL/GenBank/DDBJ databases">
        <title>Draft genome of Mucuna pruriens seed.</title>
        <authorList>
            <person name="Nnadi N.E."/>
            <person name="Vos R."/>
            <person name="Hasami M.H."/>
            <person name="Devisetty U.K."/>
            <person name="Aguiy J.C."/>
        </authorList>
    </citation>
    <scope>NUCLEOTIDE SEQUENCE [LARGE SCALE GENOMIC DNA]</scope>
    <source>
        <strain evidence="1">JCA_2017</strain>
    </source>
</reference>
<evidence type="ECO:0000313" key="2">
    <source>
        <dbReference type="Proteomes" id="UP000257109"/>
    </source>
</evidence>
<proteinExistence type="predicted"/>
<name>A0A371H8S1_MUCPR</name>
<evidence type="ECO:0000313" key="1">
    <source>
        <dbReference type="EMBL" id="RDX99106.1"/>
    </source>
</evidence>
<keyword evidence="2" id="KW-1185">Reference proteome</keyword>
<comment type="caution">
    <text evidence="1">The sequence shown here is derived from an EMBL/GenBank/DDBJ whole genome shotgun (WGS) entry which is preliminary data.</text>
</comment>